<dbReference type="OrthoDB" id="3236755at2759"/>
<dbReference type="InterPro" id="IPR007021">
    <property type="entry name" value="DUF659"/>
</dbReference>
<feature type="non-terminal residue" evidence="3">
    <location>
        <position position="1"/>
    </location>
</feature>
<sequence>KINQAVLEFICGTGIPPTLVDSVEWASLVHAFDPVIDTYKSTSFVDVYIPAEAARITDEAIKKLTKMKNLTISYDGGTTKAVESIYTIHVTTPISREPYFITGDESSGVSHTGSHIAEKILEVMDRIGRSKFSAISSDSTGNTKLAREMVAGEVPTVIILPDVCHLIANTGKDIGKLDFFDVTKAHLRSIVKYFKKSSYAKRHLTIFRLHVLIKTGLVSIGNTRFLTLYYAGSAVIRCLPAIKDLIESKIIKLTTKVGIQWMRKREAVSVFENGIQQLVRILEPLARACKCLESTKATSGDVFLFWLAVLASYEQLFCENSEADGLQLPPGIIEKIRKIVNARWKELTTGPGKSVYLATFFLDPRYIGSPIFTRKNPNPILFQTLTVPSRYRADPGTNDSPASSSDGHDSHLRSTMPSYVVTGGYLMEILRHEIAANTSPKIFDEYETAADIITAFRVQFAAYTSRQPPFLYTAGQEPIDYWRGLLENERASVLAVLGVKLYSIVPNSMPEERTVSNFTKINSA</sequence>
<dbReference type="Pfam" id="PF04937">
    <property type="entry name" value="DUF659"/>
    <property type="match status" value="1"/>
</dbReference>
<accession>A0A166BT19</accession>
<reference evidence="3 4" key="1">
    <citation type="journal article" date="2016" name="Mol. Biol. Evol.">
        <title>Comparative Genomics of Early-Diverging Mushroom-Forming Fungi Provides Insights into the Origins of Lignocellulose Decay Capabilities.</title>
        <authorList>
            <person name="Nagy L.G."/>
            <person name="Riley R."/>
            <person name="Tritt A."/>
            <person name="Adam C."/>
            <person name="Daum C."/>
            <person name="Floudas D."/>
            <person name="Sun H."/>
            <person name="Yadav J.S."/>
            <person name="Pangilinan J."/>
            <person name="Larsson K.H."/>
            <person name="Matsuura K."/>
            <person name="Barry K."/>
            <person name="Labutti K."/>
            <person name="Kuo R."/>
            <person name="Ohm R.A."/>
            <person name="Bhattacharya S.S."/>
            <person name="Shirouzu T."/>
            <person name="Yoshinaga Y."/>
            <person name="Martin F.M."/>
            <person name="Grigoriev I.V."/>
            <person name="Hibbett D.S."/>
        </authorList>
    </citation>
    <scope>NUCLEOTIDE SEQUENCE [LARGE SCALE GENOMIC DNA]</scope>
    <source>
        <strain evidence="3 4">CBS 109695</strain>
    </source>
</reference>
<dbReference type="STRING" id="436010.A0A166BT19"/>
<proteinExistence type="predicted"/>
<protein>
    <recommendedName>
        <fullName evidence="2">DUF659 domain-containing protein</fullName>
    </recommendedName>
</protein>
<feature type="domain" description="DUF659" evidence="2">
    <location>
        <begin position="60"/>
        <end position="185"/>
    </location>
</feature>
<organism evidence="3 4">
    <name type="scientific">Athelia psychrophila</name>
    <dbReference type="NCBI Taxonomy" id="1759441"/>
    <lineage>
        <taxon>Eukaryota</taxon>
        <taxon>Fungi</taxon>
        <taxon>Dikarya</taxon>
        <taxon>Basidiomycota</taxon>
        <taxon>Agaricomycotina</taxon>
        <taxon>Agaricomycetes</taxon>
        <taxon>Agaricomycetidae</taxon>
        <taxon>Atheliales</taxon>
        <taxon>Atheliaceae</taxon>
        <taxon>Athelia</taxon>
    </lineage>
</organism>
<keyword evidence="4" id="KW-1185">Reference proteome</keyword>
<dbReference type="AlphaFoldDB" id="A0A166BT19"/>
<evidence type="ECO:0000259" key="2">
    <source>
        <dbReference type="Pfam" id="PF04937"/>
    </source>
</evidence>
<feature type="region of interest" description="Disordered" evidence="1">
    <location>
        <begin position="393"/>
        <end position="414"/>
    </location>
</feature>
<name>A0A166BT19_9AGAM</name>
<evidence type="ECO:0000313" key="4">
    <source>
        <dbReference type="Proteomes" id="UP000076532"/>
    </source>
</evidence>
<dbReference type="InterPro" id="IPR012337">
    <property type="entry name" value="RNaseH-like_sf"/>
</dbReference>
<dbReference type="EMBL" id="KV417640">
    <property type="protein sequence ID" value="KZP12944.1"/>
    <property type="molecule type" value="Genomic_DNA"/>
</dbReference>
<gene>
    <name evidence="3" type="ORF">FIBSPDRAFT_685316</name>
</gene>
<feature type="non-terminal residue" evidence="3">
    <location>
        <position position="524"/>
    </location>
</feature>
<dbReference type="SUPFAM" id="SSF53098">
    <property type="entry name" value="Ribonuclease H-like"/>
    <property type="match status" value="1"/>
</dbReference>
<dbReference type="Proteomes" id="UP000076532">
    <property type="component" value="Unassembled WGS sequence"/>
</dbReference>
<evidence type="ECO:0000256" key="1">
    <source>
        <dbReference type="SAM" id="MobiDB-lite"/>
    </source>
</evidence>
<evidence type="ECO:0000313" key="3">
    <source>
        <dbReference type="EMBL" id="KZP12944.1"/>
    </source>
</evidence>